<protein>
    <submittedName>
        <fullName evidence="1">SIR2 family protein</fullName>
    </submittedName>
</protein>
<dbReference type="AlphaFoldDB" id="A0A433KMA9"/>
<accession>A0A433KMA9</accession>
<dbReference type="RefSeq" id="WP_127062868.1">
    <property type="nucleotide sequence ID" value="NZ_RZHF01000016.1"/>
</dbReference>
<gene>
    <name evidence="1" type="ORF">ELY38_13250</name>
</gene>
<dbReference type="EMBL" id="RZHF01000016">
    <property type="protein sequence ID" value="RUR30758.1"/>
    <property type="molecule type" value="Genomic_DNA"/>
</dbReference>
<comment type="caution">
    <text evidence="1">The sequence shown here is derived from an EMBL/GenBank/DDBJ whole genome shotgun (WGS) entry which is preliminary data.</text>
</comment>
<keyword evidence="2" id="KW-1185">Reference proteome</keyword>
<evidence type="ECO:0000313" key="1">
    <source>
        <dbReference type="EMBL" id="RUR30758.1"/>
    </source>
</evidence>
<proteinExistence type="predicted"/>
<dbReference type="Pfam" id="PF13289">
    <property type="entry name" value="SIR2_2"/>
    <property type="match status" value="1"/>
</dbReference>
<evidence type="ECO:0000313" key="2">
    <source>
        <dbReference type="Proteomes" id="UP000287023"/>
    </source>
</evidence>
<organism evidence="1 2">
    <name type="scientific">Vreelandella nanhaiensis</name>
    <dbReference type="NCBI Taxonomy" id="1258546"/>
    <lineage>
        <taxon>Bacteria</taxon>
        <taxon>Pseudomonadati</taxon>
        <taxon>Pseudomonadota</taxon>
        <taxon>Gammaproteobacteria</taxon>
        <taxon>Oceanospirillales</taxon>
        <taxon>Halomonadaceae</taxon>
        <taxon>Vreelandella</taxon>
    </lineage>
</organism>
<name>A0A433KMA9_9GAMM</name>
<dbReference type="Proteomes" id="UP000287023">
    <property type="component" value="Unassembled WGS sequence"/>
</dbReference>
<dbReference type="OrthoDB" id="95129at2"/>
<reference evidence="1 2" key="1">
    <citation type="submission" date="2018-12" db="EMBL/GenBank/DDBJ databases">
        <title>three novel Halomonas strain isolated from plants.</title>
        <authorList>
            <person name="Sun C."/>
        </authorList>
    </citation>
    <scope>NUCLEOTIDE SEQUENCE [LARGE SCALE GENOMIC DNA]</scope>
    <source>
        <strain evidence="1 2">JCM 18142</strain>
    </source>
</reference>
<sequence length="436" mass="49437">MSEYFEIAYAAATNRLCLFTGTGFSKAISDNEAPSWQGLLEELCDLLPNSEEIKESLFPENKSAQLSLEEAAQVISIKLSAIGKNIHEEIAGLIGEVDLDDEIEEIEEFFSSRSFRVITTNYDKLAEKLTGENSCQSITPGKPIPRSSANVKIYHVHGSVDSPENMVVTSEDYFRFINGDSYFSRKLSTVLHENTVVILGYSLGDTNLKAIISDYKGFSKSHVIGSNIFLVSRSAVDQHVKDYYSHCYGIRVIDEVNTDRFFQELNDKIPKVSGIAERSLKSIRKVMNDGFHFKEAFLKLDDSFYRIISSLSAEGLSLNDARVVEMLGEVVESKRELTLEHNAWEQYEHLAGWLVYLASIMEIQGTSIEEQFLKATLRSMTTMRKEYYIGYSWHAYKVWKKRWPTVVASNRALIKRHIEDNTSWSDALSLVNSIES</sequence>